<sequence length="99" mass="11605">MDIKIHSIRFDADTRLLDFVNLKVSKLIQFFDDIVGAEIFLRLDKAQDLENKVVEIRLTLPGNELFAKKQSKTFEESTDLTCEALRRQIMKYKTKLRKA</sequence>
<dbReference type="Gene3D" id="3.30.160.100">
    <property type="entry name" value="Ribosome hibernation promotion factor-like"/>
    <property type="match status" value="1"/>
</dbReference>
<dbReference type="Pfam" id="PF02482">
    <property type="entry name" value="Ribosomal_S30AE"/>
    <property type="match status" value="1"/>
</dbReference>
<comment type="caution">
    <text evidence="1">The sequence shown here is derived from an EMBL/GenBank/DDBJ whole genome shotgun (WGS) entry which is preliminary data.</text>
</comment>
<accession>A0A0F9CBP6</accession>
<evidence type="ECO:0008006" key="2">
    <source>
        <dbReference type="Google" id="ProtNLM"/>
    </source>
</evidence>
<dbReference type="CDD" id="cd00552">
    <property type="entry name" value="RaiA"/>
    <property type="match status" value="1"/>
</dbReference>
<reference evidence="1" key="1">
    <citation type="journal article" date="2015" name="Nature">
        <title>Complex archaea that bridge the gap between prokaryotes and eukaryotes.</title>
        <authorList>
            <person name="Spang A."/>
            <person name="Saw J.H."/>
            <person name="Jorgensen S.L."/>
            <person name="Zaremba-Niedzwiedzka K."/>
            <person name="Martijn J."/>
            <person name="Lind A.E."/>
            <person name="van Eijk R."/>
            <person name="Schleper C."/>
            <person name="Guy L."/>
            <person name="Ettema T.J."/>
        </authorList>
    </citation>
    <scope>NUCLEOTIDE SEQUENCE</scope>
</reference>
<dbReference type="InterPro" id="IPR036567">
    <property type="entry name" value="RHF-like"/>
</dbReference>
<organism evidence="1">
    <name type="scientific">marine sediment metagenome</name>
    <dbReference type="NCBI Taxonomy" id="412755"/>
    <lineage>
        <taxon>unclassified sequences</taxon>
        <taxon>metagenomes</taxon>
        <taxon>ecological metagenomes</taxon>
    </lineage>
</organism>
<name>A0A0F9CBP6_9ZZZZ</name>
<gene>
    <name evidence="1" type="ORF">LCGC14_2421740</name>
</gene>
<dbReference type="InterPro" id="IPR003489">
    <property type="entry name" value="RHF/RaiA"/>
</dbReference>
<proteinExistence type="predicted"/>
<dbReference type="EMBL" id="LAZR01036837">
    <property type="protein sequence ID" value="KKL23802.1"/>
    <property type="molecule type" value="Genomic_DNA"/>
</dbReference>
<protein>
    <recommendedName>
        <fullName evidence="2">Ribosomal subunit interface protein</fullName>
    </recommendedName>
</protein>
<dbReference type="SUPFAM" id="SSF69754">
    <property type="entry name" value="Ribosome binding protein Y (YfiA homologue)"/>
    <property type="match status" value="1"/>
</dbReference>
<evidence type="ECO:0000313" key="1">
    <source>
        <dbReference type="EMBL" id="KKL23802.1"/>
    </source>
</evidence>
<dbReference type="AlphaFoldDB" id="A0A0F9CBP6"/>